<organism evidence="2 3">
    <name type="scientific">Cesiribacter andamanensis AMV16</name>
    <dbReference type="NCBI Taxonomy" id="1279009"/>
    <lineage>
        <taxon>Bacteria</taxon>
        <taxon>Pseudomonadati</taxon>
        <taxon>Bacteroidota</taxon>
        <taxon>Cytophagia</taxon>
        <taxon>Cytophagales</taxon>
        <taxon>Cesiribacteraceae</taxon>
        <taxon>Cesiribacter</taxon>
    </lineage>
</organism>
<dbReference type="InterPro" id="IPR001279">
    <property type="entry name" value="Metallo-B-lactamas"/>
</dbReference>
<dbReference type="InterPro" id="IPR036866">
    <property type="entry name" value="RibonucZ/Hydroxyglut_hydro"/>
</dbReference>
<comment type="caution">
    <text evidence="2">The sequence shown here is derived from an EMBL/GenBank/DDBJ whole genome shotgun (WGS) entry which is preliminary data.</text>
</comment>
<dbReference type="PATRIC" id="fig|1279009.4.peg.1710"/>
<dbReference type="OrthoDB" id="9781189at2"/>
<reference evidence="2 3" key="1">
    <citation type="journal article" date="2013" name="Genome Announc.">
        <title>Draft Genome Sequence of Cesiribacter andamanensis Strain AMV16T, Isolated from a Soil Sample from a Mud Volcano in the Andaman Islands, India.</title>
        <authorList>
            <person name="Shivaji S."/>
            <person name="Ara S."/>
            <person name="Begum Z."/>
            <person name="Srinivas T.N."/>
            <person name="Singh A."/>
            <person name="Kumar Pinnaka A."/>
        </authorList>
    </citation>
    <scope>NUCLEOTIDE SEQUENCE [LARGE SCALE GENOMIC DNA]</scope>
    <source>
        <strain evidence="2 3">AMV16</strain>
    </source>
</reference>
<dbReference type="PANTHER" id="PTHR42663">
    <property type="entry name" value="HYDROLASE C777.06C-RELATED-RELATED"/>
    <property type="match status" value="1"/>
</dbReference>
<accession>M7N3E5</accession>
<name>M7N3E5_9BACT</name>
<dbReference type="CDD" id="cd16279">
    <property type="entry name" value="metallo-hydrolase-like_MBL-fold"/>
    <property type="match status" value="1"/>
</dbReference>
<sequence length="253" mass="28624">MKITFLGTGTSQGVPVIGCTCAVCQSLDFRDKRLRTSVYVEVDGQHLVFDTGPDFRQQMLRERISRLDAVIFTHEHKDHTAGLDDVRAFNFRQKKEMPLYGHARVLAQLQREFAYAFGEMKYPGAPLLALHEISNTPFSIGGVELQPIEVFHYKLPVFGFRIGDFTYITDTNAIPETEKEKIRGSKVLVLDALQQQPHISHFTLQEAIAVAQELQAEQTYLIHISHRMGLHQDVSRQLPPGIALAWDGLKLVL</sequence>
<evidence type="ECO:0000313" key="2">
    <source>
        <dbReference type="EMBL" id="EMR03208.1"/>
    </source>
</evidence>
<gene>
    <name evidence="2" type="ORF">ADICEAN_01686</name>
</gene>
<dbReference type="Gene3D" id="3.60.15.10">
    <property type="entry name" value="Ribonuclease Z/Hydroxyacylglutathione hydrolase-like"/>
    <property type="match status" value="1"/>
</dbReference>
<keyword evidence="3" id="KW-1185">Reference proteome</keyword>
<proteinExistence type="predicted"/>
<dbReference type="RefSeq" id="WP_009195083.1">
    <property type="nucleotide sequence ID" value="NZ_AODQ01000032.1"/>
</dbReference>
<dbReference type="SMART" id="SM00849">
    <property type="entry name" value="Lactamase_B"/>
    <property type="match status" value="1"/>
</dbReference>
<dbReference type="EMBL" id="AODQ01000032">
    <property type="protein sequence ID" value="EMR03208.1"/>
    <property type="molecule type" value="Genomic_DNA"/>
</dbReference>
<dbReference type="eggNOG" id="COG1235">
    <property type="taxonomic scope" value="Bacteria"/>
</dbReference>
<dbReference type="PANTHER" id="PTHR42663:SF6">
    <property type="entry name" value="HYDROLASE C777.06C-RELATED"/>
    <property type="match status" value="1"/>
</dbReference>
<evidence type="ECO:0000259" key="1">
    <source>
        <dbReference type="SMART" id="SM00849"/>
    </source>
</evidence>
<protein>
    <recommendedName>
        <fullName evidence="1">Metallo-beta-lactamase domain-containing protein</fullName>
    </recommendedName>
</protein>
<dbReference type="Proteomes" id="UP000011910">
    <property type="component" value="Unassembled WGS sequence"/>
</dbReference>
<feature type="domain" description="Metallo-beta-lactamase" evidence="1">
    <location>
        <begin position="34"/>
        <end position="226"/>
    </location>
</feature>
<evidence type="ECO:0000313" key="3">
    <source>
        <dbReference type="Proteomes" id="UP000011910"/>
    </source>
</evidence>
<dbReference type="SUPFAM" id="SSF56281">
    <property type="entry name" value="Metallo-hydrolase/oxidoreductase"/>
    <property type="match status" value="1"/>
</dbReference>
<dbReference type="AlphaFoldDB" id="M7N3E5"/>
<dbReference type="STRING" id="1279009.ADICEAN_01686"/>
<dbReference type="Pfam" id="PF12706">
    <property type="entry name" value="Lactamase_B_2"/>
    <property type="match status" value="1"/>
</dbReference>